<dbReference type="Gene3D" id="3.10.180.10">
    <property type="entry name" value="2,3-Dihydroxybiphenyl 1,2-Dioxygenase, domain 1"/>
    <property type="match status" value="2"/>
</dbReference>
<dbReference type="PANTHER" id="PTHR33990">
    <property type="entry name" value="PROTEIN YJDN-RELATED"/>
    <property type="match status" value="1"/>
</dbReference>
<name>A0A4Q0MAB2_9SPHI</name>
<organism evidence="3 4">
    <name type="scientific">Arcticibacter tournemirensis</name>
    <dbReference type="NCBI Taxonomy" id="699437"/>
    <lineage>
        <taxon>Bacteria</taxon>
        <taxon>Pseudomonadati</taxon>
        <taxon>Bacteroidota</taxon>
        <taxon>Sphingobacteriia</taxon>
        <taxon>Sphingobacteriales</taxon>
        <taxon>Sphingobacteriaceae</taxon>
        <taxon>Arcticibacter</taxon>
    </lineage>
</organism>
<evidence type="ECO:0000259" key="1">
    <source>
        <dbReference type="Pfam" id="PF06983"/>
    </source>
</evidence>
<dbReference type="AlphaFoldDB" id="A0A4Q0MAB2"/>
<dbReference type="CDD" id="cd06588">
    <property type="entry name" value="PhnB_like"/>
    <property type="match status" value="2"/>
</dbReference>
<reference evidence="3 4" key="1">
    <citation type="submission" date="2018-12" db="EMBL/GenBank/DDBJ databases">
        <title>The Draft Genome Sequence of the Soil Bacterium Pedobacter tournemirensis R1.</title>
        <authorList>
            <person name="He J."/>
        </authorList>
    </citation>
    <scope>NUCLEOTIDE SEQUENCE [LARGE SCALE GENOMIC DNA]</scope>
    <source>
        <strain evidence="3 4">R1</strain>
    </source>
</reference>
<feature type="domain" description="PhnB-like" evidence="1">
    <location>
        <begin position="125"/>
        <end position="246"/>
    </location>
</feature>
<sequence>MNNSIYPCLCIKGMIQEAAAYYVGCFGNGKIIQEMPFVIQIDLSGQKFMLLNDGPAASPNPSISFMVTSENAEETEHYWNKLITEGIPLMPLDSYDWSPKYGWLQDKYGVSWQLYTTQDKSDTPQKFCPTLMFTGTNAGKAAQAIQFYTDLFPESSIHGILNYSQKDGERPEFVKHAQFKIKDFSVMAMDSSADHGFGFNDAISMVVECDSQNEIDRYWEKLTADGGKEVACGWLTDKYGISWQIIPKALPGLIKDPERAQRVMGALMQMKKLVIADLENA</sequence>
<evidence type="ECO:0000313" key="4">
    <source>
        <dbReference type="Proteomes" id="UP000290848"/>
    </source>
</evidence>
<keyword evidence="5" id="KW-1185">Reference proteome</keyword>
<dbReference type="Proteomes" id="UP000322918">
    <property type="component" value="Unassembled WGS sequence"/>
</dbReference>
<accession>A0A4Q0MAB2</accession>
<dbReference type="Proteomes" id="UP000290848">
    <property type="component" value="Unassembled WGS sequence"/>
</dbReference>
<dbReference type="EMBL" id="VWNE01000028">
    <property type="protein sequence ID" value="KAA8479724.1"/>
    <property type="molecule type" value="Genomic_DNA"/>
</dbReference>
<protein>
    <submittedName>
        <fullName evidence="3">VOC family protein</fullName>
    </submittedName>
</protein>
<evidence type="ECO:0000313" key="5">
    <source>
        <dbReference type="Proteomes" id="UP000322918"/>
    </source>
</evidence>
<evidence type="ECO:0000313" key="3">
    <source>
        <dbReference type="EMBL" id="RXF70190.1"/>
    </source>
</evidence>
<dbReference type="SUPFAM" id="SSF54593">
    <property type="entry name" value="Glyoxalase/Bleomycin resistance protein/Dihydroxybiphenyl dioxygenase"/>
    <property type="match status" value="2"/>
</dbReference>
<dbReference type="PANTHER" id="PTHR33990:SF4">
    <property type="entry name" value="PHNB-LIKE DOMAIN-CONTAINING PROTEIN"/>
    <property type="match status" value="1"/>
</dbReference>
<dbReference type="OrthoDB" id="9806473at2"/>
<proteinExistence type="predicted"/>
<dbReference type="Pfam" id="PF06983">
    <property type="entry name" value="3-dmu-9_3-mt"/>
    <property type="match status" value="2"/>
</dbReference>
<comment type="caution">
    <text evidence="3">The sequence shown here is derived from an EMBL/GenBank/DDBJ whole genome shotgun (WGS) entry which is preliminary data.</text>
</comment>
<gene>
    <name evidence="3" type="ORF">EKH83_09960</name>
    <name evidence="2" type="ORF">F1649_16465</name>
</gene>
<dbReference type="RefSeq" id="WP_128769263.1">
    <property type="nucleotide sequence ID" value="NZ_RXOC01000005.1"/>
</dbReference>
<evidence type="ECO:0000313" key="2">
    <source>
        <dbReference type="EMBL" id="KAA8479724.1"/>
    </source>
</evidence>
<feature type="domain" description="PhnB-like" evidence="1">
    <location>
        <begin position="4"/>
        <end position="114"/>
    </location>
</feature>
<reference evidence="2 5" key="2">
    <citation type="submission" date="2019-09" db="EMBL/GenBank/DDBJ databases">
        <title>Pararcticibacter amylolyticus gen. nov., sp. nov., isolated from a rottenly hemp rope, and reclassification of Pedobacter tournemirensis as Pararcticibacter tournemirensis comb. nov.</title>
        <authorList>
            <person name="Cai Y."/>
        </authorList>
    </citation>
    <scope>NUCLEOTIDE SEQUENCE [LARGE SCALE GENOMIC DNA]</scope>
    <source>
        <strain evidence="2 5">TF5-37.2-LB10</strain>
    </source>
</reference>
<dbReference type="InterPro" id="IPR029068">
    <property type="entry name" value="Glyas_Bleomycin-R_OHBP_Dase"/>
</dbReference>
<dbReference type="EMBL" id="RXOC01000005">
    <property type="protein sequence ID" value="RXF70190.1"/>
    <property type="molecule type" value="Genomic_DNA"/>
</dbReference>
<dbReference type="InterPro" id="IPR028973">
    <property type="entry name" value="PhnB-like"/>
</dbReference>